<feature type="compositionally biased region" description="Polar residues" evidence="1">
    <location>
        <begin position="474"/>
        <end position="485"/>
    </location>
</feature>
<dbReference type="OrthoDB" id="4067212at2759"/>
<dbReference type="RefSeq" id="XP_041404037.1">
    <property type="nucleotide sequence ID" value="XM_041548103.1"/>
</dbReference>
<dbReference type="AlphaFoldDB" id="A0A8H2VB26"/>
<comment type="caution">
    <text evidence="2">The sequence shown here is derived from an EMBL/GenBank/DDBJ whole genome shotgun (WGS) entry which is preliminary data.</text>
</comment>
<gene>
    <name evidence="2" type="ORF">KABA2_01S03652</name>
</gene>
<dbReference type="Proteomes" id="UP000644660">
    <property type="component" value="Unassembled WGS sequence"/>
</dbReference>
<feature type="region of interest" description="Disordered" evidence="1">
    <location>
        <begin position="414"/>
        <end position="493"/>
    </location>
</feature>
<proteinExistence type="predicted"/>
<protein>
    <submittedName>
        <fullName evidence="2">Similar to Saccharomyces cerevisiae YGR142W BTN2 v-SNARE binding protein that facilitates specific protein retrieval from a late endosome to the Golgi</fullName>
    </submittedName>
</protein>
<sequence length="493" mass="56508">MYNPCIFEQLPIFNQQFGQSQNPFTIKPQQQQVIVGSAANAKKVRFTTDATKEGLLLTLKKPLSNTKAYKLELQKRILDIKNKYAQVPKYSLVSDVWGNQYYVDVTANIQEKMVEELNSIDMSNISRRLSKESFGDYELELNHDGSVLNITSKKDSIDKNLQFGGILQDFYVKTCTVEDESVAVLKIAIVLDRSSIVTSTTDLASEDCLDNLINWAQESASKEKAVQQKRYDQLVGCSAMNDCKKIQKKKDQEERSKKEQLEKTRRVEIKKQKKLEQLKLRRERELAVQKEREAYETKLVEEQRRKVKEMVRQQVLAERQKAEQLAAAKQNEIAAVAAAAAKEEARKHRIAVIEQQRLESAAKELAQRQKAAELAKQRAIEESERLKREQVILEQQQYQKQLVEEERQRKAAQLLAASQATPVISHTDNESDVDDDDYDMDIDSESENGSTTLRKHSSPLLEEVNDEEVDRYNDSVSQRKSSNNGFEAIIEDV</sequence>
<accession>A0A8H2VB26</accession>
<evidence type="ECO:0000256" key="1">
    <source>
        <dbReference type="SAM" id="MobiDB-lite"/>
    </source>
</evidence>
<evidence type="ECO:0000313" key="3">
    <source>
        <dbReference type="Proteomes" id="UP000644660"/>
    </source>
</evidence>
<dbReference type="GeneID" id="64855114"/>
<keyword evidence="3" id="KW-1185">Reference proteome</keyword>
<name>A0A8H2VB26_9SACH</name>
<reference evidence="2 3" key="1">
    <citation type="submission" date="2020-05" db="EMBL/GenBank/DDBJ databases">
        <authorList>
            <person name="Casaregola S."/>
            <person name="Devillers H."/>
            <person name="Grondin C."/>
        </authorList>
    </citation>
    <scope>NUCLEOTIDE SEQUENCE [LARGE SCALE GENOMIC DNA]</scope>
    <source>
        <strain evidence="2 3">CLIB 1767</strain>
    </source>
</reference>
<feature type="compositionally biased region" description="Polar residues" evidence="1">
    <location>
        <begin position="416"/>
        <end position="426"/>
    </location>
</feature>
<evidence type="ECO:0000313" key="2">
    <source>
        <dbReference type="EMBL" id="CAB4251998.1"/>
    </source>
</evidence>
<feature type="compositionally biased region" description="Acidic residues" evidence="1">
    <location>
        <begin position="430"/>
        <end position="446"/>
    </location>
</feature>
<organism evidence="2 3">
    <name type="scientific">Maudiozyma barnettii</name>
    <dbReference type="NCBI Taxonomy" id="61262"/>
    <lineage>
        <taxon>Eukaryota</taxon>
        <taxon>Fungi</taxon>
        <taxon>Dikarya</taxon>
        <taxon>Ascomycota</taxon>
        <taxon>Saccharomycotina</taxon>
        <taxon>Saccharomycetes</taxon>
        <taxon>Saccharomycetales</taxon>
        <taxon>Saccharomycetaceae</taxon>
        <taxon>Maudiozyma</taxon>
    </lineage>
</organism>
<dbReference type="EMBL" id="CAEFZW010000001">
    <property type="protein sequence ID" value="CAB4251998.1"/>
    <property type="molecule type" value="Genomic_DNA"/>
</dbReference>